<feature type="compositionally biased region" description="Basic and acidic residues" evidence="1">
    <location>
        <begin position="59"/>
        <end position="69"/>
    </location>
</feature>
<feature type="region of interest" description="Disordered" evidence="1">
    <location>
        <begin position="56"/>
        <end position="79"/>
    </location>
</feature>
<name>A0A9W7XK02_9FUNG</name>
<keyword evidence="3" id="KW-1185">Reference proteome</keyword>
<proteinExistence type="predicted"/>
<dbReference type="Pfam" id="PF15932">
    <property type="entry name" value="DUF4748"/>
    <property type="match status" value="1"/>
</dbReference>
<reference evidence="2" key="1">
    <citation type="submission" date="2022-07" db="EMBL/GenBank/DDBJ databases">
        <title>Phylogenomic reconstructions and comparative analyses of Kickxellomycotina fungi.</title>
        <authorList>
            <person name="Reynolds N.K."/>
            <person name="Stajich J.E."/>
            <person name="Barry K."/>
            <person name="Grigoriev I.V."/>
            <person name="Crous P."/>
            <person name="Smith M.E."/>
        </authorList>
    </citation>
    <scope>NUCLEOTIDE SEQUENCE</scope>
    <source>
        <strain evidence="2">NBRC 105413</strain>
    </source>
</reference>
<sequence length="79" mass="9087">MGLIKSNPRSILIAWSAIIAVGFGTFVFAKDIVNNDRRAEEIRRIKRERRMHAYGDYNRMQEGEAEKKQGSGAENKNFE</sequence>
<organism evidence="2 3">
    <name type="scientific">Coemansia asiatica</name>
    <dbReference type="NCBI Taxonomy" id="1052880"/>
    <lineage>
        <taxon>Eukaryota</taxon>
        <taxon>Fungi</taxon>
        <taxon>Fungi incertae sedis</taxon>
        <taxon>Zoopagomycota</taxon>
        <taxon>Kickxellomycotina</taxon>
        <taxon>Kickxellomycetes</taxon>
        <taxon>Kickxellales</taxon>
        <taxon>Kickxellaceae</taxon>
        <taxon>Coemansia</taxon>
    </lineage>
</organism>
<dbReference type="AlphaFoldDB" id="A0A9W7XK02"/>
<dbReference type="EMBL" id="JANBOH010000138">
    <property type="protein sequence ID" value="KAJ1644854.1"/>
    <property type="molecule type" value="Genomic_DNA"/>
</dbReference>
<gene>
    <name evidence="2" type="ORF">LPJ64_003513</name>
</gene>
<protein>
    <submittedName>
        <fullName evidence="2">Uncharacterized protein</fullName>
    </submittedName>
</protein>
<comment type="caution">
    <text evidence="2">The sequence shown here is derived from an EMBL/GenBank/DDBJ whole genome shotgun (WGS) entry which is preliminary data.</text>
</comment>
<evidence type="ECO:0000256" key="1">
    <source>
        <dbReference type="SAM" id="MobiDB-lite"/>
    </source>
</evidence>
<accession>A0A9W7XK02</accession>
<dbReference type="Proteomes" id="UP001145021">
    <property type="component" value="Unassembled WGS sequence"/>
</dbReference>
<evidence type="ECO:0000313" key="3">
    <source>
        <dbReference type="Proteomes" id="UP001145021"/>
    </source>
</evidence>
<dbReference type="InterPro" id="IPR031833">
    <property type="entry name" value="DUF4748"/>
</dbReference>
<evidence type="ECO:0000313" key="2">
    <source>
        <dbReference type="EMBL" id="KAJ1644854.1"/>
    </source>
</evidence>